<dbReference type="GeneID" id="99507947"/>
<accession>A0AAD0S476</accession>
<dbReference type="EMBL" id="CP032092">
    <property type="protein sequence ID" value="AXV67802.1"/>
    <property type="molecule type" value="Genomic_DNA"/>
</dbReference>
<name>A0AAD0S476_9GAMM</name>
<evidence type="ECO:0000313" key="1">
    <source>
        <dbReference type="EMBL" id="AXV67802.1"/>
    </source>
</evidence>
<geneLocation type="plasmid" evidence="1 3">
    <name>unnamed2</name>
</geneLocation>
<gene>
    <name evidence="1" type="ORF">D0907_20965</name>
    <name evidence="2" type="ORF">PQI24_18335</name>
</gene>
<organism evidence="1 3">
    <name type="scientific">Pseudoalteromonas lipolytica</name>
    <dbReference type="NCBI Taxonomy" id="570156"/>
    <lineage>
        <taxon>Bacteria</taxon>
        <taxon>Pseudomonadati</taxon>
        <taxon>Pseudomonadota</taxon>
        <taxon>Gammaproteobacteria</taxon>
        <taxon>Alteromonadales</taxon>
        <taxon>Pseudoalteromonadaceae</taxon>
        <taxon>Pseudoalteromonas</taxon>
    </lineage>
</organism>
<proteinExistence type="predicted"/>
<reference evidence="1 3" key="1">
    <citation type="submission" date="2018-08" db="EMBL/GenBank/DDBJ databases">
        <title>Draft genome sequence of Pseudoalteromonas donghaensis HJ51.</title>
        <authorList>
            <person name="Oh J."/>
            <person name="Roh D."/>
        </authorList>
    </citation>
    <scope>NUCLEOTIDE SEQUENCE [LARGE SCALE GENOMIC DNA]</scope>
    <source>
        <strain evidence="1 3">HJ51</strain>
        <plasmid evidence="1 3">unnamed2</plasmid>
    </source>
</reference>
<dbReference type="Proteomes" id="UP000264605">
    <property type="component" value="Plasmid unnamed2"/>
</dbReference>
<evidence type="ECO:0000313" key="2">
    <source>
        <dbReference type="EMBL" id="MEJ6498005.1"/>
    </source>
</evidence>
<reference evidence="2 4" key="2">
    <citation type="submission" date="2023-01" db="EMBL/GenBank/DDBJ databases">
        <title>Trichodesmium-associated heterotrophic epibiont bacteria.</title>
        <authorList>
            <person name="Cleveland C.S."/>
            <person name="Webb E.A."/>
        </authorList>
    </citation>
    <scope>NUCLEOTIDE SEQUENCE [LARGE SCALE GENOMIC DNA]</scope>
    <source>
        <strain evidence="2 4">USCH2</strain>
    </source>
</reference>
<dbReference type="Proteomes" id="UP001377972">
    <property type="component" value="Unassembled WGS sequence"/>
</dbReference>
<dbReference type="RefSeq" id="WP_118845699.1">
    <property type="nucleotide sequence ID" value="NZ_CP032092.1"/>
</dbReference>
<keyword evidence="1" id="KW-0614">Plasmid</keyword>
<evidence type="ECO:0000313" key="3">
    <source>
        <dbReference type="Proteomes" id="UP000264605"/>
    </source>
</evidence>
<evidence type="ECO:0000313" key="4">
    <source>
        <dbReference type="Proteomes" id="UP001377972"/>
    </source>
</evidence>
<dbReference type="AlphaFoldDB" id="A0AAD0S476"/>
<dbReference type="KEGG" id="pdj:D0907_20965"/>
<dbReference type="EMBL" id="JAQPZS010000022">
    <property type="protein sequence ID" value="MEJ6498005.1"/>
    <property type="molecule type" value="Genomic_DNA"/>
</dbReference>
<protein>
    <submittedName>
        <fullName evidence="1">Uncharacterized protein</fullName>
    </submittedName>
</protein>
<keyword evidence="4" id="KW-1185">Reference proteome</keyword>
<sequence>MINILSPDILRACMLAENTSRHNLKVEMEVLTPSSFRSVRRIFIYFILDGEKIGTSLAFYNLNEADDFLTSLHEQFKQINAPLRVEIPLCG</sequence>